<feature type="transmembrane region" description="Helical" evidence="2">
    <location>
        <begin position="38"/>
        <end position="63"/>
    </location>
</feature>
<gene>
    <name evidence="4" type="ORF">OTI717_LOCUS12385</name>
    <name evidence="3" type="ORF">RFH988_LOCUS28396</name>
</gene>
<reference evidence="3" key="1">
    <citation type="submission" date="2021-02" db="EMBL/GenBank/DDBJ databases">
        <authorList>
            <person name="Nowell W R."/>
        </authorList>
    </citation>
    <scope>NUCLEOTIDE SEQUENCE</scope>
</reference>
<evidence type="ECO:0000313" key="5">
    <source>
        <dbReference type="Proteomes" id="UP000663882"/>
    </source>
</evidence>
<evidence type="ECO:0000313" key="3">
    <source>
        <dbReference type="EMBL" id="CAF1275089.1"/>
    </source>
</evidence>
<dbReference type="EMBL" id="CAJOAX010001245">
    <property type="protein sequence ID" value="CAF3698795.1"/>
    <property type="molecule type" value="Genomic_DNA"/>
</dbReference>
<accession>A0A815BWC2</accession>
<keyword evidence="2" id="KW-1133">Transmembrane helix</keyword>
<comment type="caution">
    <text evidence="3">The sequence shown here is derived from an EMBL/GenBank/DDBJ whole genome shotgun (WGS) entry which is preliminary data.</text>
</comment>
<dbReference type="OrthoDB" id="10025840at2759"/>
<feature type="region of interest" description="Disordered" evidence="1">
    <location>
        <begin position="90"/>
        <end position="111"/>
    </location>
</feature>
<sequence>MSHIEKKFSLSIEINMNDREVNRNYHDENDIFHGFIPLWALVLFSLAIIFLIIFIAGLICHLFGCRRPKQDQTDNIHSSILKQPLLAENNQQQTTSIKSNKSIQKSKDTLF</sequence>
<protein>
    <submittedName>
        <fullName evidence="3">Uncharacterized protein</fullName>
    </submittedName>
</protein>
<keyword evidence="2" id="KW-0472">Membrane</keyword>
<dbReference type="Proteomes" id="UP000663882">
    <property type="component" value="Unassembled WGS sequence"/>
</dbReference>
<dbReference type="AlphaFoldDB" id="A0A815BWC2"/>
<keyword evidence="2" id="KW-0812">Transmembrane</keyword>
<name>A0A815BWC2_9BILA</name>
<evidence type="ECO:0000313" key="4">
    <source>
        <dbReference type="EMBL" id="CAF3698795.1"/>
    </source>
</evidence>
<organism evidence="3 5">
    <name type="scientific">Rotaria sordida</name>
    <dbReference type="NCBI Taxonomy" id="392033"/>
    <lineage>
        <taxon>Eukaryota</taxon>
        <taxon>Metazoa</taxon>
        <taxon>Spiralia</taxon>
        <taxon>Gnathifera</taxon>
        <taxon>Rotifera</taxon>
        <taxon>Eurotatoria</taxon>
        <taxon>Bdelloidea</taxon>
        <taxon>Philodinida</taxon>
        <taxon>Philodinidae</taxon>
        <taxon>Rotaria</taxon>
    </lineage>
</organism>
<dbReference type="EMBL" id="CAJNOO010002517">
    <property type="protein sequence ID" value="CAF1275089.1"/>
    <property type="molecule type" value="Genomic_DNA"/>
</dbReference>
<proteinExistence type="predicted"/>
<evidence type="ECO:0000256" key="2">
    <source>
        <dbReference type="SAM" id="Phobius"/>
    </source>
</evidence>
<evidence type="ECO:0000256" key="1">
    <source>
        <dbReference type="SAM" id="MobiDB-lite"/>
    </source>
</evidence>
<dbReference type="Proteomes" id="UP000663823">
    <property type="component" value="Unassembled WGS sequence"/>
</dbReference>